<dbReference type="SUPFAM" id="SSF52540">
    <property type="entry name" value="P-loop containing nucleoside triphosphate hydrolases"/>
    <property type="match status" value="1"/>
</dbReference>
<dbReference type="InterPro" id="IPR018094">
    <property type="entry name" value="Thymidylate_kinase"/>
</dbReference>
<dbReference type="GO" id="GO:0005524">
    <property type="term" value="F:ATP binding"/>
    <property type="evidence" value="ECO:0007669"/>
    <property type="project" value="UniProtKB-UniRule"/>
</dbReference>
<dbReference type="GO" id="GO:0006227">
    <property type="term" value="P:dUDP biosynthetic process"/>
    <property type="evidence" value="ECO:0007669"/>
    <property type="project" value="TreeGrafter"/>
</dbReference>
<dbReference type="PANTHER" id="PTHR10344:SF4">
    <property type="entry name" value="UMP-CMP KINASE 2, MITOCHONDRIAL"/>
    <property type="match status" value="1"/>
</dbReference>
<evidence type="ECO:0000256" key="9">
    <source>
        <dbReference type="ARBA" id="ARBA00029962"/>
    </source>
</evidence>
<dbReference type="RefSeq" id="WP_348945316.1">
    <property type="nucleotide sequence ID" value="NZ_CP157355.1"/>
</dbReference>
<sequence length="211" mass="23891">MQRGRFISVEGIDGAGKSTHLAWLVDYMQRRQLQVRQSREPGGTPLGEKLRALLLNDEMHLETEALLMFAARNEHLQQVILPALTAGEWVLCDRFSDATYAYQCGGRGLSIERFMQLEQWVQGRDGGATALIEPDLTLIFDVPLDVSQARMANSRVLDRFEREQADFHAKVRAAYLQRAAEHPQRIRVINANRSIEAIQTELAQLMDGFLA</sequence>
<keyword evidence="7 12" id="KW-0418">Kinase</keyword>
<evidence type="ECO:0000256" key="1">
    <source>
        <dbReference type="ARBA" id="ARBA00009776"/>
    </source>
</evidence>
<evidence type="ECO:0000256" key="5">
    <source>
        <dbReference type="ARBA" id="ARBA00022727"/>
    </source>
</evidence>
<comment type="catalytic activity">
    <reaction evidence="10 12">
        <text>dTMP + ATP = dTDP + ADP</text>
        <dbReference type="Rhea" id="RHEA:13517"/>
        <dbReference type="ChEBI" id="CHEBI:30616"/>
        <dbReference type="ChEBI" id="CHEBI:58369"/>
        <dbReference type="ChEBI" id="CHEBI:63528"/>
        <dbReference type="ChEBI" id="CHEBI:456216"/>
        <dbReference type="EC" id="2.7.4.9"/>
    </reaction>
</comment>
<keyword evidence="6 12" id="KW-0547">Nucleotide-binding</keyword>
<keyword evidence="8 12" id="KW-0067">ATP-binding</keyword>
<dbReference type="KEGG" id="cmav:ABHF33_01535"/>
<feature type="binding site" evidence="12">
    <location>
        <begin position="11"/>
        <end position="18"/>
    </location>
    <ligand>
        <name>ATP</name>
        <dbReference type="ChEBI" id="CHEBI:30616"/>
    </ligand>
</feature>
<dbReference type="CDD" id="cd01672">
    <property type="entry name" value="TMPK"/>
    <property type="match status" value="1"/>
</dbReference>
<comment type="function">
    <text evidence="11 12">Phosphorylation of dTMP to form dTDP in both de novo and salvage pathways of dTTP synthesis.</text>
</comment>
<dbReference type="EC" id="2.7.4.9" evidence="2 12"/>
<evidence type="ECO:0000256" key="3">
    <source>
        <dbReference type="ARBA" id="ARBA00017144"/>
    </source>
</evidence>
<dbReference type="InterPro" id="IPR039430">
    <property type="entry name" value="Thymidylate_kin-like_dom"/>
</dbReference>
<evidence type="ECO:0000256" key="11">
    <source>
        <dbReference type="ARBA" id="ARBA00057735"/>
    </source>
</evidence>
<dbReference type="GO" id="GO:0006233">
    <property type="term" value="P:dTDP biosynthetic process"/>
    <property type="evidence" value="ECO:0007669"/>
    <property type="project" value="InterPro"/>
</dbReference>
<dbReference type="GO" id="GO:0005829">
    <property type="term" value="C:cytosol"/>
    <property type="evidence" value="ECO:0007669"/>
    <property type="project" value="TreeGrafter"/>
</dbReference>
<dbReference type="NCBIfam" id="TIGR00041">
    <property type="entry name" value="DTMP_kinase"/>
    <property type="match status" value="1"/>
</dbReference>
<dbReference type="Pfam" id="PF02223">
    <property type="entry name" value="Thymidylate_kin"/>
    <property type="match status" value="1"/>
</dbReference>
<dbReference type="AlphaFoldDB" id="A0AAU7FAN9"/>
<dbReference type="InterPro" id="IPR027417">
    <property type="entry name" value="P-loop_NTPase"/>
</dbReference>
<feature type="domain" description="Thymidylate kinase-like" evidence="13">
    <location>
        <begin position="9"/>
        <end position="201"/>
    </location>
</feature>
<protein>
    <recommendedName>
        <fullName evidence="3 12">Thymidylate kinase</fullName>
        <ecNumber evidence="2 12">2.7.4.9</ecNumber>
    </recommendedName>
    <alternativeName>
        <fullName evidence="9 12">dTMP kinase</fullName>
    </alternativeName>
</protein>
<proteinExistence type="inferred from homology"/>
<evidence type="ECO:0000256" key="8">
    <source>
        <dbReference type="ARBA" id="ARBA00022840"/>
    </source>
</evidence>
<dbReference type="GO" id="GO:0004798">
    <property type="term" value="F:dTMP kinase activity"/>
    <property type="evidence" value="ECO:0007669"/>
    <property type="project" value="UniProtKB-UniRule"/>
</dbReference>
<keyword evidence="4 12" id="KW-0808">Transferase</keyword>
<evidence type="ECO:0000256" key="4">
    <source>
        <dbReference type="ARBA" id="ARBA00022679"/>
    </source>
</evidence>
<accession>A0AAU7FAN9</accession>
<evidence type="ECO:0000256" key="7">
    <source>
        <dbReference type="ARBA" id="ARBA00022777"/>
    </source>
</evidence>
<reference evidence="14" key="1">
    <citation type="submission" date="2024-05" db="EMBL/GenBank/DDBJ databases">
        <authorList>
            <person name="Yang L."/>
            <person name="Pan L."/>
        </authorList>
    </citation>
    <scope>NUCLEOTIDE SEQUENCE</scope>
    <source>
        <strain evidence="14">FCG-7</strain>
    </source>
</reference>
<evidence type="ECO:0000259" key="13">
    <source>
        <dbReference type="Pfam" id="PF02223"/>
    </source>
</evidence>
<evidence type="ECO:0000256" key="10">
    <source>
        <dbReference type="ARBA" id="ARBA00048743"/>
    </source>
</evidence>
<dbReference type="FunFam" id="3.40.50.300:FF:000225">
    <property type="entry name" value="Thymidylate kinase"/>
    <property type="match status" value="1"/>
</dbReference>
<evidence type="ECO:0000256" key="12">
    <source>
        <dbReference type="HAMAP-Rule" id="MF_00165"/>
    </source>
</evidence>
<dbReference type="HAMAP" id="MF_00165">
    <property type="entry name" value="Thymidylate_kinase"/>
    <property type="match status" value="1"/>
</dbReference>
<dbReference type="EMBL" id="CP157355">
    <property type="protein sequence ID" value="XBM00994.1"/>
    <property type="molecule type" value="Genomic_DNA"/>
</dbReference>
<dbReference type="PANTHER" id="PTHR10344">
    <property type="entry name" value="THYMIDYLATE KINASE"/>
    <property type="match status" value="1"/>
</dbReference>
<dbReference type="GO" id="GO:0006235">
    <property type="term" value="P:dTTP biosynthetic process"/>
    <property type="evidence" value="ECO:0007669"/>
    <property type="project" value="UniProtKB-UniRule"/>
</dbReference>
<dbReference type="Gene3D" id="3.40.50.300">
    <property type="entry name" value="P-loop containing nucleotide triphosphate hydrolases"/>
    <property type="match status" value="1"/>
</dbReference>
<comment type="similarity">
    <text evidence="1 12">Belongs to the thymidylate kinase family.</text>
</comment>
<gene>
    <name evidence="12 14" type="primary">tmk</name>
    <name evidence="14" type="ORF">ABHF33_01535</name>
</gene>
<evidence type="ECO:0000256" key="6">
    <source>
        <dbReference type="ARBA" id="ARBA00022741"/>
    </source>
</evidence>
<name>A0AAU7FAN9_9NEIS</name>
<organism evidence="14">
    <name type="scientific">Chitinibacter mangrovi</name>
    <dbReference type="NCBI Taxonomy" id="3153927"/>
    <lineage>
        <taxon>Bacteria</taxon>
        <taxon>Pseudomonadati</taxon>
        <taxon>Pseudomonadota</taxon>
        <taxon>Betaproteobacteria</taxon>
        <taxon>Neisseriales</taxon>
        <taxon>Chitinibacteraceae</taxon>
        <taxon>Chitinibacter</taxon>
    </lineage>
</organism>
<keyword evidence="5 12" id="KW-0545">Nucleotide biosynthesis</keyword>
<evidence type="ECO:0000313" key="14">
    <source>
        <dbReference type="EMBL" id="XBM00994.1"/>
    </source>
</evidence>
<evidence type="ECO:0000256" key="2">
    <source>
        <dbReference type="ARBA" id="ARBA00012980"/>
    </source>
</evidence>